<evidence type="ECO:0000313" key="3">
    <source>
        <dbReference type="Proteomes" id="UP000238655"/>
    </source>
</evidence>
<dbReference type="Pfam" id="PF10118">
    <property type="entry name" value="Metal_hydrol"/>
    <property type="match status" value="1"/>
</dbReference>
<dbReference type="PANTHER" id="PTHR39456:SF1">
    <property type="entry name" value="METAL-DEPENDENT HYDROLASE"/>
    <property type="match status" value="1"/>
</dbReference>
<feature type="transmembrane region" description="Helical" evidence="1">
    <location>
        <begin position="217"/>
        <end position="238"/>
    </location>
</feature>
<dbReference type="AlphaFoldDB" id="A0A2S5DYV2"/>
<evidence type="ECO:0008006" key="4">
    <source>
        <dbReference type="Google" id="ProtNLM"/>
    </source>
</evidence>
<dbReference type="GeneID" id="61387695"/>
<evidence type="ECO:0000256" key="1">
    <source>
        <dbReference type="SAM" id="Phobius"/>
    </source>
</evidence>
<keyword evidence="1" id="KW-0472">Membrane</keyword>
<proteinExistence type="predicted"/>
<comment type="caution">
    <text evidence="2">The sequence shown here is derived from an EMBL/GenBank/DDBJ whole genome shotgun (WGS) entry which is preliminary data.</text>
</comment>
<keyword evidence="1" id="KW-1133">Transmembrane helix</keyword>
<evidence type="ECO:0000313" key="2">
    <source>
        <dbReference type="EMBL" id="POZ84258.1"/>
    </source>
</evidence>
<dbReference type="InterPro" id="IPR016516">
    <property type="entry name" value="UCP07580"/>
</dbReference>
<reference evidence="2 3" key="1">
    <citation type="submission" date="2018-01" db="EMBL/GenBank/DDBJ databases">
        <title>Successful Treatment of Persistent Burkholderia cepacia Bacteremia with Ceftazidime-Avibactam.</title>
        <authorList>
            <person name="Tamma P."/>
            <person name="Fan Y."/>
            <person name="Bergman Y."/>
            <person name="Sick-Samuels A."/>
            <person name="Hsu A."/>
            <person name="Timp W."/>
            <person name="Simner P."/>
        </authorList>
    </citation>
    <scope>NUCLEOTIDE SEQUENCE [LARGE SCALE GENOMIC DNA]</scope>
    <source>
        <strain evidence="2 3">170816</strain>
    </source>
</reference>
<dbReference type="PANTHER" id="PTHR39456">
    <property type="entry name" value="METAL-DEPENDENT HYDROLASE"/>
    <property type="match status" value="1"/>
</dbReference>
<organism evidence="2 3">
    <name type="scientific">Burkholderia contaminans</name>
    <dbReference type="NCBI Taxonomy" id="488447"/>
    <lineage>
        <taxon>Bacteria</taxon>
        <taxon>Pseudomonadati</taxon>
        <taxon>Pseudomonadota</taxon>
        <taxon>Betaproteobacteria</taxon>
        <taxon>Burkholderiales</taxon>
        <taxon>Burkholderiaceae</taxon>
        <taxon>Burkholderia</taxon>
        <taxon>Burkholderia cepacia complex</taxon>
    </lineage>
</organism>
<dbReference type="RefSeq" id="WP_009238832.1">
    <property type="nucleotide sequence ID" value="NZ_CM009575.1"/>
</dbReference>
<keyword evidence="1" id="KW-0812">Transmembrane</keyword>
<name>A0A2S5DYV2_9BURK</name>
<dbReference type="Proteomes" id="UP000238655">
    <property type="component" value="Chromosome 1"/>
</dbReference>
<sequence>MLIARKLKVEFGDDLPSCIVKDNPFLSAFLITMSFYLPVGEKYIMSSLGGAIKHLDKDKDSELIKEIKVFIHQESFHKDLHDSMNAVFERKTKNKIGEWINKKIEEHKDDYIKGRVGLTMASEHTTCLLANWLINNRHQFQSADERIYKVTIWHCAEEIEHRATAFKVSPTEPYIHCATQMLLLFALYETGFIAGKQLYHGVYTDYKRFSISRFFRIFPPCWLMLGLSFLLMPNSMLYLREGGNVFSDIASLDLGDKIFYYASHVFLLINLLFYVSYDKATHSLDSLS</sequence>
<dbReference type="EMBL" id="PQVP01000002">
    <property type="protein sequence ID" value="POZ84258.1"/>
    <property type="molecule type" value="Genomic_DNA"/>
</dbReference>
<gene>
    <name evidence="2" type="ORF">C3743_30145</name>
</gene>
<protein>
    <recommendedName>
        <fullName evidence="4">Metal-dependent hydrolase</fullName>
    </recommendedName>
</protein>
<accession>A0A2S5DYV2</accession>
<feature type="transmembrane region" description="Helical" evidence="1">
    <location>
        <begin position="258"/>
        <end position="277"/>
    </location>
</feature>